<dbReference type="UniPathway" id="UPA00262">
    <property type="reaction ID" value="UER00222"/>
</dbReference>
<evidence type="ECO:0000256" key="6">
    <source>
        <dbReference type="ARBA" id="ARBA00047561"/>
    </source>
</evidence>
<dbReference type="InterPro" id="IPR006367">
    <property type="entry name" value="Sirohaem_synthase_N"/>
</dbReference>
<dbReference type="NCBIfam" id="TIGR01470">
    <property type="entry name" value="cysG_Nterm"/>
    <property type="match status" value="1"/>
</dbReference>
<dbReference type="Pfam" id="PF14824">
    <property type="entry name" value="Sirohm_synth_M"/>
    <property type="match status" value="1"/>
</dbReference>
<evidence type="ECO:0000256" key="4">
    <source>
        <dbReference type="ARBA" id="ARBA00023027"/>
    </source>
</evidence>
<name>X1RF92_9ZZZZ</name>
<keyword evidence="4" id="KW-0520">NAD</keyword>
<keyword evidence="3" id="KW-0560">Oxidoreductase</keyword>
<feature type="domain" description="Siroheme synthase central" evidence="7">
    <location>
        <begin position="97"/>
        <end position="122"/>
    </location>
</feature>
<dbReference type="GO" id="GO:0004325">
    <property type="term" value="F:ferrochelatase activity"/>
    <property type="evidence" value="ECO:0007669"/>
    <property type="project" value="InterPro"/>
</dbReference>
<comment type="catalytic activity">
    <reaction evidence="6">
        <text>precorrin-2 + NAD(+) = sirohydrochlorin + NADH + 2 H(+)</text>
        <dbReference type="Rhea" id="RHEA:15613"/>
        <dbReference type="ChEBI" id="CHEBI:15378"/>
        <dbReference type="ChEBI" id="CHEBI:57540"/>
        <dbReference type="ChEBI" id="CHEBI:57945"/>
        <dbReference type="ChEBI" id="CHEBI:58351"/>
        <dbReference type="ChEBI" id="CHEBI:58827"/>
        <dbReference type="EC" id="1.3.1.76"/>
    </reaction>
</comment>
<dbReference type="Pfam" id="PF13241">
    <property type="entry name" value="NAD_binding_7"/>
    <property type="match status" value="1"/>
</dbReference>
<dbReference type="AlphaFoldDB" id="X1RF92"/>
<dbReference type="InterPro" id="IPR036291">
    <property type="entry name" value="NAD(P)-bd_dom_sf"/>
</dbReference>
<accession>X1RF92</accession>
<comment type="pathway">
    <text evidence="1">Porphyrin-containing compound metabolism; siroheme biosynthesis; sirohydrochlorin from precorrin-2: step 1/1.</text>
</comment>
<evidence type="ECO:0000256" key="5">
    <source>
        <dbReference type="ARBA" id="ARBA00023244"/>
    </source>
</evidence>
<dbReference type="PANTHER" id="PTHR35330">
    <property type="entry name" value="SIROHEME BIOSYNTHESIS PROTEIN MET8"/>
    <property type="match status" value="1"/>
</dbReference>
<protein>
    <recommendedName>
        <fullName evidence="2">precorrin-2 dehydrogenase</fullName>
        <ecNumber evidence="2">1.3.1.76</ecNumber>
    </recommendedName>
</protein>
<dbReference type="PANTHER" id="PTHR35330:SF1">
    <property type="entry name" value="SIROHEME BIOSYNTHESIS PROTEIN MET8"/>
    <property type="match status" value="1"/>
</dbReference>
<proteinExistence type="predicted"/>
<dbReference type="Gene3D" id="3.40.50.720">
    <property type="entry name" value="NAD(P)-binding Rossmann-like Domain"/>
    <property type="match status" value="1"/>
</dbReference>
<dbReference type="InterPro" id="IPR028281">
    <property type="entry name" value="Sirohaem_synthase_central"/>
</dbReference>
<evidence type="ECO:0000259" key="7">
    <source>
        <dbReference type="Pfam" id="PF14824"/>
    </source>
</evidence>
<dbReference type="EC" id="1.3.1.76" evidence="2"/>
<evidence type="ECO:0000313" key="8">
    <source>
        <dbReference type="EMBL" id="GAI79382.1"/>
    </source>
</evidence>
<comment type="caution">
    <text evidence="8">The sequence shown here is derived from an EMBL/GenBank/DDBJ whole genome shotgun (WGS) entry which is preliminary data.</text>
</comment>
<dbReference type="InterPro" id="IPR028161">
    <property type="entry name" value="Met8-like"/>
</dbReference>
<reference evidence="8" key="1">
    <citation type="journal article" date="2014" name="Front. Microbiol.">
        <title>High frequency of phylogenetically diverse reductive dehalogenase-homologous genes in deep subseafloor sedimentary metagenomes.</title>
        <authorList>
            <person name="Kawai M."/>
            <person name="Futagami T."/>
            <person name="Toyoda A."/>
            <person name="Takaki Y."/>
            <person name="Nishi S."/>
            <person name="Hori S."/>
            <person name="Arai W."/>
            <person name="Tsubouchi T."/>
            <person name="Morono Y."/>
            <person name="Uchiyama I."/>
            <person name="Ito T."/>
            <person name="Fujiyama A."/>
            <person name="Inagaki F."/>
            <person name="Takami H."/>
        </authorList>
    </citation>
    <scope>NUCLEOTIDE SEQUENCE</scope>
    <source>
        <strain evidence="8">Expedition CK06-06</strain>
    </source>
</reference>
<organism evidence="8">
    <name type="scientific">marine sediment metagenome</name>
    <dbReference type="NCBI Taxonomy" id="412755"/>
    <lineage>
        <taxon>unclassified sequences</taxon>
        <taxon>metagenomes</taxon>
        <taxon>ecological metagenomes</taxon>
    </lineage>
</organism>
<dbReference type="GO" id="GO:0043115">
    <property type="term" value="F:precorrin-2 dehydrogenase activity"/>
    <property type="evidence" value="ECO:0007669"/>
    <property type="project" value="UniProtKB-EC"/>
</dbReference>
<dbReference type="SUPFAM" id="SSF75615">
    <property type="entry name" value="Siroheme synthase middle domains-like"/>
    <property type="match status" value="1"/>
</dbReference>
<keyword evidence="5" id="KW-0627">Porphyrin biosynthesis</keyword>
<dbReference type="SUPFAM" id="SSF51735">
    <property type="entry name" value="NAD(P)-binding Rossmann-fold domains"/>
    <property type="match status" value="1"/>
</dbReference>
<dbReference type="Gene3D" id="3.30.160.110">
    <property type="entry name" value="Siroheme synthase, domain 2"/>
    <property type="match status" value="1"/>
</dbReference>
<dbReference type="EMBL" id="BARW01005441">
    <property type="protein sequence ID" value="GAI79382.1"/>
    <property type="molecule type" value="Genomic_DNA"/>
</dbReference>
<evidence type="ECO:0000256" key="3">
    <source>
        <dbReference type="ARBA" id="ARBA00023002"/>
    </source>
</evidence>
<gene>
    <name evidence="8" type="ORF">S12H4_11855</name>
</gene>
<sequence length="127" mass="13648">MAERKAKLLLEKDALVTVISPKITSLLEKLWRATKISYLPVAYTCTPLKDAVLVIAASNDRTVNSRVAKDANQLGILVNVVDSPVESSFILPAILSRGDLTIAVSTAGKSPALARKIKEDLALIYSS</sequence>
<evidence type="ECO:0000256" key="2">
    <source>
        <dbReference type="ARBA" id="ARBA00012400"/>
    </source>
</evidence>
<dbReference type="GO" id="GO:0019354">
    <property type="term" value="P:siroheme biosynthetic process"/>
    <property type="evidence" value="ECO:0007669"/>
    <property type="project" value="UniProtKB-UniPathway"/>
</dbReference>
<evidence type="ECO:0000256" key="1">
    <source>
        <dbReference type="ARBA" id="ARBA00005010"/>
    </source>
</evidence>